<accession>A0ABR3G275</accession>
<evidence type="ECO:0000256" key="3">
    <source>
        <dbReference type="SAM" id="MobiDB-lite"/>
    </source>
</evidence>
<evidence type="ECO:0000313" key="7">
    <source>
        <dbReference type="EMBL" id="KAL0581785.1"/>
    </source>
</evidence>
<feature type="domain" description="Post-transcriptional regulator MKT1 N-terminal" evidence="6">
    <location>
        <begin position="330"/>
        <end position="423"/>
    </location>
</feature>
<dbReference type="CDD" id="cd09858">
    <property type="entry name" value="PIN_MKT1"/>
    <property type="match status" value="1"/>
</dbReference>
<comment type="similarity">
    <text evidence="2">Belongs to the XPG/RAD2 endonuclease family.</text>
</comment>
<organism evidence="7 8">
    <name type="scientific">Marasmius crinis-equi</name>
    <dbReference type="NCBI Taxonomy" id="585013"/>
    <lineage>
        <taxon>Eukaryota</taxon>
        <taxon>Fungi</taxon>
        <taxon>Dikarya</taxon>
        <taxon>Basidiomycota</taxon>
        <taxon>Agaricomycotina</taxon>
        <taxon>Agaricomycetes</taxon>
        <taxon>Agaricomycetidae</taxon>
        <taxon>Agaricales</taxon>
        <taxon>Marasmiineae</taxon>
        <taxon>Marasmiaceae</taxon>
        <taxon>Marasmius</taxon>
    </lineage>
</organism>
<keyword evidence="1" id="KW-0810">Translation regulation</keyword>
<comment type="caution">
    <text evidence="7">The sequence shown here is derived from an EMBL/GenBank/DDBJ whole genome shotgun (WGS) entry which is preliminary data.</text>
</comment>
<evidence type="ECO:0008006" key="9">
    <source>
        <dbReference type="Google" id="ProtNLM"/>
    </source>
</evidence>
<dbReference type="CDD" id="cd09902">
    <property type="entry name" value="H3TH_MKT1"/>
    <property type="match status" value="1"/>
</dbReference>
<dbReference type="SUPFAM" id="SSF88723">
    <property type="entry name" value="PIN domain-like"/>
    <property type="match status" value="1"/>
</dbReference>
<dbReference type="Gene3D" id="3.40.50.1010">
    <property type="entry name" value="5'-nuclease"/>
    <property type="match status" value="1"/>
</dbReference>
<dbReference type="PANTHER" id="PTHR11081:SF32">
    <property type="entry name" value="POST-TRANSCRIPTIONAL REGULATOR MKT1"/>
    <property type="match status" value="1"/>
</dbReference>
<dbReference type="InterPro" id="IPR006085">
    <property type="entry name" value="XPG_DNA_repair_N"/>
</dbReference>
<dbReference type="EMBL" id="JBAHYK010000004">
    <property type="protein sequence ID" value="KAL0581785.1"/>
    <property type="molecule type" value="Genomic_DNA"/>
</dbReference>
<evidence type="ECO:0000256" key="2">
    <source>
        <dbReference type="ARBA" id="ARBA00024023"/>
    </source>
</evidence>
<feature type="compositionally biased region" description="Low complexity" evidence="3">
    <location>
        <begin position="989"/>
        <end position="1000"/>
    </location>
</feature>
<evidence type="ECO:0000259" key="5">
    <source>
        <dbReference type="Pfam" id="PF12246"/>
    </source>
</evidence>
<dbReference type="PANTHER" id="PTHR11081">
    <property type="entry name" value="FLAP ENDONUCLEASE FAMILY MEMBER"/>
    <property type="match status" value="1"/>
</dbReference>
<evidence type="ECO:0000259" key="4">
    <source>
        <dbReference type="Pfam" id="PF00752"/>
    </source>
</evidence>
<protein>
    <recommendedName>
        <fullName evidence="9">XPG-I domain-containing protein</fullName>
    </recommendedName>
</protein>
<dbReference type="Pfam" id="PF12247">
    <property type="entry name" value="MKT1_N"/>
    <property type="match status" value="1"/>
</dbReference>
<proteinExistence type="inferred from homology"/>
<evidence type="ECO:0000259" key="6">
    <source>
        <dbReference type="Pfam" id="PF12247"/>
    </source>
</evidence>
<evidence type="ECO:0000313" key="8">
    <source>
        <dbReference type="Proteomes" id="UP001465976"/>
    </source>
</evidence>
<dbReference type="InterPro" id="IPR022040">
    <property type="entry name" value="MKT1_N"/>
</dbReference>
<gene>
    <name evidence="7" type="ORF">V5O48_000262</name>
</gene>
<keyword evidence="8" id="KW-1185">Reference proteome</keyword>
<feature type="region of interest" description="Disordered" evidence="3">
    <location>
        <begin position="989"/>
        <end position="1041"/>
    </location>
</feature>
<sequence length="1082" mass="121733">MPIKQLENFLVERKHLQTLNLSVLSDSRLGIDASYYIQNLLDSPSSREPLLAATGGLPLALSTRVESDLRILEKLRIKPVFVFPGLSPNRKWKPHYHLEHNDACRDRRDAWEKYEAGQEEAATKLFAGRSCFQQWDLWRMILRIFRHRNVEFIVAPYLAWPQLIYLQRHPKSYIHAIYGPTDTLLCPGVDKLVTSMDLVSATPTFTYTSKRGFLPELAVSEDQFLDIGILLGFEHSPPFPPSIHEQGLKATVDMVKYYKTGHAAVSAFSEHPAVKTIGYTEHYARTRSMVRYSLVLTSDGVVVPLPLALTSLPNHNNPNHSHHPTASEIPSDLHEIFTNRLPDEIYYYLSRGLIGPQSLVWLTTGQIVESPPLDNGETQEYKRFVKEVITDGQTGPRATTLALISSVAHTSWSTRKVHGLFWFENTGGQNQKPIQHNSPQTAQLADRVSGWNVPYAIVEEELRRQNSSTIDFSLCLGATTERFAARTKVKSNSQTPLDKKDEIVANVIWRFLELRGFLLNTHMHSPLARAMHTAIKTSRLNDKFQDPLYLFLELVRAGVMHGHLWSQRAFSGGPSFGTDEEKSSMLLVMRVLSIVPLNFKPQPWSAPLSRELLVFNSFVRSLTRALRTLLEVTSLNMLLRGDARKARDDLLDITLSLPFQTEVNTGFGVLAKVYLDALTHINRGERVRDRYAEGVQEAKAVALEICEETFPGVKYPKAEVERGFRFWDVALTAMRQLHSEGAVLQELIDQFEAAESWMAGLRRLRLIWLKGKNSTNKGFMQSQLELSYPKIRWEIDGKKEGAWEGRDAQKGIYPFRPYGSEIGCHVIDNPDLFSLCQLQNATSSATSRANFPPAQAVLVMLDVPHHQIHDDFNVVDIDEKLKSTNLYSHSIQVIELVECTPPPRRVVDLSSAFSSSYASSSSSSDEEEDADDDEELECSSYCSSEDPVEVSPLHLCDKQEAPFQNSSDTYSIRMNRILSWRKNFSSQLGSTLSEPSLSSSLKRKTPSYCGDDDIDDHASQSSKRSRSHSSEGESCSSSSLGSLSCPACDAFFDDLQSLRQHGRDAKAGANEACLTAVDYAFE</sequence>
<feature type="compositionally biased region" description="Acidic residues" evidence="3">
    <location>
        <begin position="924"/>
        <end position="937"/>
    </location>
</feature>
<feature type="region of interest" description="Disordered" evidence="3">
    <location>
        <begin position="915"/>
        <end position="941"/>
    </location>
</feature>
<dbReference type="InterPro" id="IPR006084">
    <property type="entry name" value="XPG/Rad2"/>
</dbReference>
<dbReference type="Pfam" id="PF12246">
    <property type="entry name" value="MKT1_C"/>
    <property type="match status" value="1"/>
</dbReference>
<dbReference type="InterPro" id="IPR029060">
    <property type="entry name" value="PIN-like_dom_sf"/>
</dbReference>
<feature type="compositionally biased region" description="Low complexity" evidence="3">
    <location>
        <begin position="1032"/>
        <end position="1041"/>
    </location>
</feature>
<reference evidence="7 8" key="1">
    <citation type="submission" date="2024-02" db="EMBL/GenBank/DDBJ databases">
        <title>A draft genome for the cacao thread blight pathogen Marasmius crinis-equi.</title>
        <authorList>
            <person name="Cohen S.P."/>
            <person name="Baruah I.K."/>
            <person name="Amoako-Attah I."/>
            <person name="Bukari Y."/>
            <person name="Meinhardt L.W."/>
            <person name="Bailey B.A."/>
        </authorList>
    </citation>
    <scope>NUCLEOTIDE SEQUENCE [LARGE SCALE GENOMIC DNA]</scope>
    <source>
        <strain evidence="7 8">GH-76</strain>
    </source>
</reference>
<name>A0ABR3G275_9AGAR</name>
<dbReference type="InterPro" id="IPR022039">
    <property type="entry name" value="MKT1_C"/>
</dbReference>
<dbReference type="Pfam" id="PF00752">
    <property type="entry name" value="XPG_N"/>
    <property type="match status" value="1"/>
</dbReference>
<feature type="domain" description="XPG N-terminal" evidence="4">
    <location>
        <begin position="1"/>
        <end position="95"/>
    </location>
</feature>
<evidence type="ECO:0000256" key="1">
    <source>
        <dbReference type="ARBA" id="ARBA00022845"/>
    </source>
</evidence>
<dbReference type="InterPro" id="IPR037314">
    <property type="entry name" value="MKT1_H3TH"/>
</dbReference>
<feature type="domain" description="Post-transcriptional regulator MKT1 C-terminal" evidence="5">
    <location>
        <begin position="510"/>
        <end position="759"/>
    </location>
</feature>
<dbReference type="Proteomes" id="UP001465976">
    <property type="component" value="Unassembled WGS sequence"/>
</dbReference>